<dbReference type="NCBIfam" id="TIGR00544">
    <property type="entry name" value="lgt"/>
    <property type="match status" value="1"/>
</dbReference>
<dbReference type="RefSeq" id="WP_250859608.1">
    <property type="nucleotide sequence ID" value="NZ_JAGSOJ010000002.1"/>
</dbReference>
<dbReference type="PANTHER" id="PTHR30589:SF0">
    <property type="entry name" value="PHOSPHATIDYLGLYCEROL--PROLIPOPROTEIN DIACYLGLYCERYL TRANSFERASE"/>
    <property type="match status" value="1"/>
</dbReference>
<protein>
    <recommendedName>
        <fullName evidence="7">Phosphatidylglycerol--prolipoprotein diacylglyceryl transferase</fullName>
        <ecNumber evidence="7">2.5.1.145</ecNumber>
    </recommendedName>
</protein>
<feature type="transmembrane region" description="Helical" evidence="7">
    <location>
        <begin position="196"/>
        <end position="213"/>
    </location>
</feature>
<dbReference type="GO" id="GO:0005886">
    <property type="term" value="C:plasma membrane"/>
    <property type="evidence" value="ECO:0007669"/>
    <property type="project" value="UniProtKB-SubCell"/>
</dbReference>
<evidence type="ECO:0000256" key="3">
    <source>
        <dbReference type="ARBA" id="ARBA00022679"/>
    </source>
</evidence>
<evidence type="ECO:0000256" key="5">
    <source>
        <dbReference type="ARBA" id="ARBA00022989"/>
    </source>
</evidence>
<dbReference type="PROSITE" id="PS01311">
    <property type="entry name" value="LGT"/>
    <property type="match status" value="1"/>
</dbReference>
<sequence>MDPVAFELFGIKIAWYGILISLGMLIALVLSNYTSKLKKINYDLLLNAILIALPCAIIGARLYYVLFSLDYYLSNPIQILNIRQGGLAIHGGLIFGIGSGVIYLLKKKENIIKYIDATVPCIVIAQAIGRWGNFMNGEAHGGEVTKEFISRFPEFIQKGMFINGAYYHPTFLYESVLNVGIFIVLMIMLFKKVRDGYTAFTYIGLYSLGRFFIEGMRTDSLYIGGMRIAQIVSLLGVAAWIGFIIYDQVKRKKQAH</sequence>
<comment type="caution">
    <text evidence="8">The sequence shown here is derived from an EMBL/GenBank/DDBJ whole genome shotgun (WGS) entry which is preliminary data.</text>
</comment>
<evidence type="ECO:0000256" key="6">
    <source>
        <dbReference type="ARBA" id="ARBA00023136"/>
    </source>
</evidence>
<dbReference type="GO" id="GO:0042158">
    <property type="term" value="P:lipoprotein biosynthetic process"/>
    <property type="evidence" value="ECO:0007669"/>
    <property type="project" value="UniProtKB-UniRule"/>
</dbReference>
<evidence type="ECO:0000256" key="2">
    <source>
        <dbReference type="ARBA" id="ARBA00022475"/>
    </source>
</evidence>
<accession>A0A9J6P1R4</accession>
<gene>
    <name evidence="7" type="primary">lgt</name>
    <name evidence="8" type="ORF">KDK92_12575</name>
</gene>
<organism evidence="8 9">
    <name type="scientific">Oceanirhabdus seepicola</name>
    <dbReference type="NCBI Taxonomy" id="2828781"/>
    <lineage>
        <taxon>Bacteria</taxon>
        <taxon>Bacillati</taxon>
        <taxon>Bacillota</taxon>
        <taxon>Clostridia</taxon>
        <taxon>Eubacteriales</taxon>
        <taxon>Clostridiaceae</taxon>
        <taxon>Oceanirhabdus</taxon>
    </lineage>
</organism>
<dbReference type="PANTHER" id="PTHR30589">
    <property type="entry name" value="PROLIPOPROTEIN DIACYLGLYCERYL TRANSFERASE"/>
    <property type="match status" value="1"/>
</dbReference>
<evidence type="ECO:0000256" key="7">
    <source>
        <dbReference type="HAMAP-Rule" id="MF_01147"/>
    </source>
</evidence>
<name>A0A9J6P1R4_9CLOT</name>
<keyword evidence="2 7" id="KW-1003">Cell membrane</keyword>
<keyword evidence="6 7" id="KW-0472">Membrane</keyword>
<dbReference type="AlphaFoldDB" id="A0A9J6P1R4"/>
<comment type="function">
    <text evidence="7">Catalyzes the transfer of the diacylglyceryl group from phosphatidylglycerol to the sulfhydryl group of the N-terminal cysteine of a prolipoprotein, the first step in the formation of mature lipoproteins.</text>
</comment>
<evidence type="ECO:0000256" key="4">
    <source>
        <dbReference type="ARBA" id="ARBA00022692"/>
    </source>
</evidence>
<evidence type="ECO:0000313" key="8">
    <source>
        <dbReference type="EMBL" id="MCM1990559.1"/>
    </source>
</evidence>
<proteinExistence type="inferred from homology"/>
<comment type="pathway">
    <text evidence="7">Protein modification; lipoprotein biosynthesis (diacylglyceryl transfer).</text>
</comment>
<evidence type="ECO:0000256" key="1">
    <source>
        <dbReference type="ARBA" id="ARBA00007150"/>
    </source>
</evidence>
<dbReference type="HAMAP" id="MF_01147">
    <property type="entry name" value="Lgt"/>
    <property type="match status" value="1"/>
</dbReference>
<dbReference type="GO" id="GO:0008961">
    <property type="term" value="F:phosphatidylglycerol-prolipoprotein diacylglyceryl transferase activity"/>
    <property type="evidence" value="ECO:0007669"/>
    <property type="project" value="UniProtKB-UniRule"/>
</dbReference>
<keyword evidence="3 7" id="KW-0808">Transferase</keyword>
<dbReference type="Pfam" id="PF01790">
    <property type="entry name" value="LGT"/>
    <property type="match status" value="1"/>
</dbReference>
<dbReference type="EC" id="2.5.1.145" evidence="7"/>
<dbReference type="EMBL" id="JAGSOJ010000002">
    <property type="protein sequence ID" value="MCM1990559.1"/>
    <property type="molecule type" value="Genomic_DNA"/>
</dbReference>
<reference evidence="8" key="1">
    <citation type="journal article" date="2021" name="mSystems">
        <title>Bacteria and Archaea Synergistically Convert Glycine Betaine to Biogenic Methane in the Formosa Cold Seep of the South China Sea.</title>
        <authorList>
            <person name="Li L."/>
            <person name="Zhang W."/>
            <person name="Zhang S."/>
            <person name="Song L."/>
            <person name="Sun Q."/>
            <person name="Zhang H."/>
            <person name="Xiang H."/>
            <person name="Dong X."/>
        </authorList>
    </citation>
    <scope>NUCLEOTIDE SEQUENCE</scope>
    <source>
        <strain evidence="8">ZWT</strain>
    </source>
</reference>
<feature type="transmembrane region" description="Helical" evidence="7">
    <location>
        <begin position="87"/>
        <end position="105"/>
    </location>
</feature>
<comment type="subcellular location">
    <subcellularLocation>
        <location evidence="7">Cell membrane</location>
        <topology evidence="7">Multi-pass membrane protein</topology>
    </subcellularLocation>
</comment>
<feature type="transmembrane region" description="Helical" evidence="7">
    <location>
        <begin position="171"/>
        <end position="190"/>
    </location>
</feature>
<keyword evidence="5 7" id="KW-1133">Transmembrane helix</keyword>
<evidence type="ECO:0000313" key="9">
    <source>
        <dbReference type="Proteomes" id="UP001056429"/>
    </source>
</evidence>
<feature type="transmembrane region" description="Helical" evidence="7">
    <location>
        <begin position="13"/>
        <end position="33"/>
    </location>
</feature>
<feature type="transmembrane region" description="Helical" evidence="7">
    <location>
        <begin position="225"/>
        <end position="246"/>
    </location>
</feature>
<feature type="binding site" evidence="7">
    <location>
        <position position="130"/>
    </location>
    <ligand>
        <name>a 1,2-diacyl-sn-glycero-3-phospho-(1'-sn-glycerol)</name>
        <dbReference type="ChEBI" id="CHEBI:64716"/>
    </ligand>
</feature>
<reference evidence="8" key="2">
    <citation type="submission" date="2021-04" db="EMBL/GenBank/DDBJ databases">
        <authorList>
            <person name="Dong X."/>
        </authorList>
    </citation>
    <scope>NUCLEOTIDE SEQUENCE</scope>
    <source>
        <strain evidence="8">ZWT</strain>
    </source>
</reference>
<keyword evidence="4 7" id="KW-0812">Transmembrane</keyword>
<feature type="transmembrane region" description="Helical" evidence="7">
    <location>
        <begin position="45"/>
        <end position="67"/>
    </location>
</feature>
<comment type="catalytic activity">
    <reaction evidence="7">
        <text>L-cysteinyl-[prolipoprotein] + a 1,2-diacyl-sn-glycero-3-phospho-(1'-sn-glycerol) = an S-1,2-diacyl-sn-glyceryl-L-cysteinyl-[prolipoprotein] + sn-glycerol 1-phosphate + H(+)</text>
        <dbReference type="Rhea" id="RHEA:56712"/>
        <dbReference type="Rhea" id="RHEA-COMP:14679"/>
        <dbReference type="Rhea" id="RHEA-COMP:14680"/>
        <dbReference type="ChEBI" id="CHEBI:15378"/>
        <dbReference type="ChEBI" id="CHEBI:29950"/>
        <dbReference type="ChEBI" id="CHEBI:57685"/>
        <dbReference type="ChEBI" id="CHEBI:64716"/>
        <dbReference type="ChEBI" id="CHEBI:140658"/>
        <dbReference type="EC" id="2.5.1.145"/>
    </reaction>
</comment>
<comment type="similarity">
    <text evidence="1 7">Belongs to the Lgt family.</text>
</comment>
<keyword evidence="9" id="KW-1185">Reference proteome</keyword>
<keyword evidence="8" id="KW-0328">Glycosyltransferase</keyword>
<dbReference type="Proteomes" id="UP001056429">
    <property type="component" value="Unassembled WGS sequence"/>
</dbReference>
<dbReference type="InterPro" id="IPR001640">
    <property type="entry name" value="Lgt"/>
</dbReference>